<feature type="transmembrane region" description="Helical" evidence="11">
    <location>
        <begin position="217"/>
        <end position="237"/>
    </location>
</feature>
<dbReference type="eggNOG" id="KOG3656">
    <property type="taxonomic scope" value="Eukaryota"/>
</dbReference>
<dbReference type="GO" id="GO:0007601">
    <property type="term" value="P:visual perception"/>
    <property type="evidence" value="ECO:0007669"/>
    <property type="project" value="UniProtKB-KW"/>
</dbReference>
<evidence type="ECO:0000256" key="3">
    <source>
        <dbReference type="ARBA" id="ARBA00022692"/>
    </source>
</evidence>
<evidence type="ECO:0000256" key="5">
    <source>
        <dbReference type="ARBA" id="ARBA00023040"/>
    </source>
</evidence>
<comment type="subcellular location">
    <subcellularLocation>
        <location evidence="1">Membrane</location>
        <topology evidence="1">Multi-pass membrane protein</topology>
    </subcellularLocation>
</comment>
<dbReference type="InterPro" id="IPR000276">
    <property type="entry name" value="GPCR_Rhodpsn"/>
</dbReference>
<dbReference type="InterPro" id="IPR017452">
    <property type="entry name" value="GPCR_Rhodpsn_7TM"/>
</dbReference>
<dbReference type="Gene3D" id="1.20.1070.10">
    <property type="entry name" value="Rhodopsin 7-helix transmembrane proteins"/>
    <property type="match status" value="1"/>
</dbReference>
<keyword evidence="4 11" id="KW-1133">Transmembrane helix</keyword>
<organism evidence="13 14">
    <name type="scientific">Daphnia pulex</name>
    <name type="common">Water flea</name>
    <dbReference type="NCBI Taxonomy" id="6669"/>
    <lineage>
        <taxon>Eukaryota</taxon>
        <taxon>Metazoa</taxon>
        <taxon>Ecdysozoa</taxon>
        <taxon>Arthropoda</taxon>
        <taxon>Crustacea</taxon>
        <taxon>Branchiopoda</taxon>
        <taxon>Diplostraca</taxon>
        <taxon>Cladocera</taxon>
        <taxon>Anomopoda</taxon>
        <taxon>Daphniidae</taxon>
        <taxon>Daphnia</taxon>
    </lineage>
</organism>
<evidence type="ECO:0000259" key="12">
    <source>
        <dbReference type="PROSITE" id="PS50262"/>
    </source>
</evidence>
<dbReference type="OrthoDB" id="2101615at2759"/>
<dbReference type="Proteomes" id="UP000000305">
    <property type="component" value="Unassembled WGS sequence"/>
</dbReference>
<keyword evidence="9" id="KW-0716">Sensory transduction</keyword>
<dbReference type="HOGENOM" id="CLU_009579_3_0_1"/>
<dbReference type="SUPFAM" id="SSF81321">
    <property type="entry name" value="Family A G protein-coupled receptor-like"/>
    <property type="match status" value="1"/>
</dbReference>
<reference evidence="13 14" key="1">
    <citation type="journal article" date="2011" name="Science">
        <title>The ecoresponsive genome of Daphnia pulex.</title>
        <authorList>
            <person name="Colbourne J.K."/>
            <person name="Pfrender M.E."/>
            <person name="Gilbert D."/>
            <person name="Thomas W.K."/>
            <person name="Tucker A."/>
            <person name="Oakley T.H."/>
            <person name="Tokishita S."/>
            <person name="Aerts A."/>
            <person name="Arnold G.J."/>
            <person name="Basu M.K."/>
            <person name="Bauer D.J."/>
            <person name="Caceres C.E."/>
            <person name="Carmel L."/>
            <person name="Casola C."/>
            <person name="Choi J.H."/>
            <person name="Detter J.C."/>
            <person name="Dong Q."/>
            <person name="Dusheyko S."/>
            <person name="Eads B.D."/>
            <person name="Frohlich T."/>
            <person name="Geiler-Samerotte K.A."/>
            <person name="Gerlach D."/>
            <person name="Hatcher P."/>
            <person name="Jogdeo S."/>
            <person name="Krijgsveld J."/>
            <person name="Kriventseva E.V."/>
            <person name="Kultz D."/>
            <person name="Laforsch C."/>
            <person name="Lindquist E."/>
            <person name="Lopez J."/>
            <person name="Manak J.R."/>
            <person name="Muller J."/>
            <person name="Pangilinan J."/>
            <person name="Patwardhan R.P."/>
            <person name="Pitluck S."/>
            <person name="Pritham E.J."/>
            <person name="Rechtsteiner A."/>
            <person name="Rho M."/>
            <person name="Rogozin I.B."/>
            <person name="Sakarya O."/>
            <person name="Salamov A."/>
            <person name="Schaack S."/>
            <person name="Shapiro H."/>
            <person name="Shiga Y."/>
            <person name="Skalitzky C."/>
            <person name="Smith Z."/>
            <person name="Souvorov A."/>
            <person name="Sung W."/>
            <person name="Tang Z."/>
            <person name="Tsuchiya D."/>
            <person name="Tu H."/>
            <person name="Vos H."/>
            <person name="Wang M."/>
            <person name="Wolf Y.I."/>
            <person name="Yamagata H."/>
            <person name="Yamada T."/>
            <person name="Ye Y."/>
            <person name="Shaw J.R."/>
            <person name="Andrews J."/>
            <person name="Crease T.J."/>
            <person name="Tang H."/>
            <person name="Lucas S.M."/>
            <person name="Robertson H.M."/>
            <person name="Bork P."/>
            <person name="Koonin E.V."/>
            <person name="Zdobnov E.M."/>
            <person name="Grigoriev I.V."/>
            <person name="Lynch M."/>
            <person name="Boore J.L."/>
        </authorList>
    </citation>
    <scope>NUCLEOTIDE SEQUENCE [LARGE SCALE GENOMIC DNA]</scope>
</reference>
<evidence type="ECO:0000256" key="7">
    <source>
        <dbReference type="ARBA" id="ARBA00023170"/>
    </source>
</evidence>
<evidence type="ECO:0000256" key="4">
    <source>
        <dbReference type="ARBA" id="ARBA00022989"/>
    </source>
</evidence>
<dbReference type="PRINTS" id="PR00237">
    <property type="entry name" value="GPCRRHODOPSN"/>
</dbReference>
<evidence type="ECO:0000313" key="14">
    <source>
        <dbReference type="Proteomes" id="UP000000305"/>
    </source>
</evidence>
<dbReference type="InParanoid" id="E9GTS0"/>
<dbReference type="AlphaFoldDB" id="E9GTS0"/>
<dbReference type="GO" id="GO:0005886">
    <property type="term" value="C:plasma membrane"/>
    <property type="evidence" value="ECO:0000318"/>
    <property type="project" value="GO_Central"/>
</dbReference>
<dbReference type="KEGG" id="dpx:DAPPUDRAFT_106425"/>
<evidence type="ECO:0000256" key="10">
    <source>
        <dbReference type="SAM" id="MobiDB-lite"/>
    </source>
</evidence>
<dbReference type="Pfam" id="PF00001">
    <property type="entry name" value="7tm_1"/>
    <property type="match status" value="1"/>
</dbReference>
<keyword evidence="3 11" id="KW-0812">Transmembrane</keyword>
<evidence type="ECO:0000256" key="11">
    <source>
        <dbReference type="SAM" id="Phobius"/>
    </source>
</evidence>
<keyword evidence="9" id="KW-0844">Vision</keyword>
<evidence type="ECO:0000256" key="8">
    <source>
        <dbReference type="ARBA" id="ARBA00023224"/>
    </source>
</evidence>
<protein>
    <recommendedName>
        <fullName evidence="12">G-protein coupled receptors family 1 profile domain-containing protein</fullName>
    </recommendedName>
</protein>
<proteinExistence type="inferred from homology"/>
<gene>
    <name evidence="13" type="ORF">DAPPUDRAFT_106425</name>
</gene>
<evidence type="ECO:0000256" key="9">
    <source>
        <dbReference type="ARBA" id="ARBA00023305"/>
    </source>
</evidence>
<keyword evidence="7" id="KW-0675">Receptor</keyword>
<dbReference type="PANTHER" id="PTHR24240">
    <property type="entry name" value="OPSIN"/>
    <property type="match status" value="1"/>
</dbReference>
<comment type="similarity">
    <text evidence="2">Belongs to the G-protein coupled receptor 1 family.</text>
</comment>
<feature type="transmembrane region" description="Helical" evidence="11">
    <location>
        <begin position="168"/>
        <end position="196"/>
    </location>
</feature>
<dbReference type="GO" id="GO:0071482">
    <property type="term" value="P:cellular response to light stimulus"/>
    <property type="evidence" value="ECO:0000318"/>
    <property type="project" value="GO_Central"/>
</dbReference>
<feature type="transmembrane region" description="Helical" evidence="11">
    <location>
        <begin position="6"/>
        <end position="31"/>
    </location>
</feature>
<feature type="transmembrane region" description="Helical" evidence="11">
    <location>
        <begin position="43"/>
        <end position="61"/>
    </location>
</feature>
<dbReference type="GO" id="GO:0008020">
    <property type="term" value="F:G protein-coupled photoreceptor activity"/>
    <property type="evidence" value="ECO:0000318"/>
    <property type="project" value="GO_Central"/>
</dbReference>
<accession>E9GTS0</accession>
<feature type="region of interest" description="Disordered" evidence="10">
    <location>
        <begin position="327"/>
        <end position="347"/>
    </location>
</feature>
<dbReference type="GO" id="GO:0007602">
    <property type="term" value="P:phototransduction"/>
    <property type="evidence" value="ECO:0000318"/>
    <property type="project" value="GO_Central"/>
</dbReference>
<feature type="transmembrane region" description="Helical" evidence="11">
    <location>
        <begin position="113"/>
        <end position="133"/>
    </location>
</feature>
<dbReference type="PhylomeDB" id="E9GTS0"/>
<dbReference type="OMA" id="PFPHVTN"/>
<dbReference type="CDD" id="cd14969">
    <property type="entry name" value="7tmA_Opsins_type2_animals"/>
    <property type="match status" value="1"/>
</dbReference>
<keyword evidence="6 11" id="KW-0472">Membrane</keyword>
<feature type="transmembrane region" description="Helical" evidence="11">
    <location>
        <begin position="81"/>
        <end position="101"/>
    </location>
</feature>
<evidence type="ECO:0000256" key="1">
    <source>
        <dbReference type="ARBA" id="ARBA00004141"/>
    </source>
</evidence>
<name>E9GTS0_DAPPU</name>
<dbReference type="InterPro" id="IPR050125">
    <property type="entry name" value="GPCR_opsins"/>
</dbReference>
<keyword evidence="5" id="KW-0297">G-protein coupled receptor</keyword>
<dbReference type="GO" id="GO:0007186">
    <property type="term" value="P:G protein-coupled receptor signaling pathway"/>
    <property type="evidence" value="ECO:0000318"/>
    <property type="project" value="GO_Central"/>
</dbReference>
<dbReference type="GO" id="GO:0001750">
    <property type="term" value="C:photoreceptor outer segment"/>
    <property type="evidence" value="ECO:0000318"/>
    <property type="project" value="GO_Central"/>
</dbReference>
<keyword evidence="14" id="KW-1185">Reference proteome</keyword>
<evidence type="ECO:0000256" key="2">
    <source>
        <dbReference type="ARBA" id="ARBA00010663"/>
    </source>
</evidence>
<evidence type="ECO:0000313" key="13">
    <source>
        <dbReference type="EMBL" id="EFX77128.1"/>
    </source>
</evidence>
<feature type="domain" description="G-protein coupled receptors family 1 profile" evidence="12">
    <location>
        <begin position="23"/>
        <end position="284"/>
    </location>
</feature>
<sequence length="347" mass="38613">MEEHWYDIITAALTAIAVVGSIANIAVIFVIARNRKLWNRQCILVVNVACADFILATFGIFMPLVSSVQRKWIFGDLACNIYAFITTLVGIVSETTLAFLALDRALKICQSTWSLKIPGTGIVIFILWTYSFVVSSPPMFGWGEFVHEGPGISCSVNWQSTSWNSMSYILFLFITGFFVQISVMLISYLCIYFAIHQQITSTEGRRDRRRFAVAGKAESRVACMLTLMVICNLFAWLPYTVVSMAKVWEALLGNSDMLLNLNSVYGYLPALLAKSSITYNPVIYVLFNTQVNVGGEPNKEGGKTHHVTVHQTNIDLLSNPGSQSVTLQVDGVSTENTRKTSTVQQQR</sequence>
<dbReference type="EMBL" id="GL732564">
    <property type="protein sequence ID" value="EFX77128.1"/>
    <property type="molecule type" value="Genomic_DNA"/>
</dbReference>
<keyword evidence="8" id="KW-0807">Transducer</keyword>
<evidence type="ECO:0000256" key="6">
    <source>
        <dbReference type="ARBA" id="ARBA00023136"/>
    </source>
</evidence>
<dbReference type="PROSITE" id="PS50262">
    <property type="entry name" value="G_PROTEIN_RECEP_F1_2"/>
    <property type="match status" value="1"/>
</dbReference>